<gene>
    <name evidence="3" type="ORF">I2H31_23600</name>
</gene>
<dbReference type="Proteomes" id="UP000618931">
    <property type="component" value="Unassembled WGS sequence"/>
</dbReference>
<feature type="transmembrane region" description="Helical" evidence="2">
    <location>
        <begin position="52"/>
        <end position="71"/>
    </location>
</feature>
<feature type="region of interest" description="Disordered" evidence="1">
    <location>
        <begin position="74"/>
        <end position="116"/>
    </location>
</feature>
<evidence type="ECO:0000313" key="3">
    <source>
        <dbReference type="EMBL" id="MBF9224109.1"/>
    </source>
</evidence>
<accession>A0ABS0IAV6</accession>
<dbReference type="EMBL" id="JADQDM010000023">
    <property type="protein sequence ID" value="MBF9224109.1"/>
    <property type="molecule type" value="Genomic_DNA"/>
</dbReference>
<keyword evidence="2" id="KW-0472">Membrane</keyword>
<evidence type="ECO:0000313" key="4">
    <source>
        <dbReference type="Proteomes" id="UP000618931"/>
    </source>
</evidence>
<feature type="region of interest" description="Disordered" evidence="1">
    <location>
        <begin position="173"/>
        <end position="211"/>
    </location>
</feature>
<keyword evidence="2" id="KW-0812">Transmembrane</keyword>
<reference evidence="3 4" key="1">
    <citation type="submission" date="2020-11" db="EMBL/GenBank/DDBJ databases">
        <authorList>
            <person name="Kim M.K."/>
        </authorList>
    </citation>
    <scope>NUCLEOTIDE SEQUENCE [LARGE SCALE GENOMIC DNA]</scope>
    <source>
        <strain evidence="3 4">BT662</strain>
    </source>
</reference>
<sequence length="547" mass="56351">MTDREPDDLYDALRRRLADYGQEPPAPLWATIRAQLPPPVAAPQLRKRRRRAAAALLLVLLAFVGAATWQWEHRRERPGTARQAVRPQPEGLAHRPPRPAAGGDTDAAPAPATASAPAARTAAGVAATQESAAPAVAPAAVAAQAGVRADASAGLPGGGPNHGLAVSTHSAMALATTSESSRKHRFAGRPNGPAGRSGVDAEGTAPSHRGPALGAVAAETAAARRTLLAATKRPAATGPAAEGKGPGATSAAATVAPPVAVAAVFSENMPASTAFVSPLALRPAALPTGVMAGRPARLPADTLPAAKAAGPRRWAVQLLGGPAYTYRHLTAAAPDGPGPVPNTLDANAAGTARERAEEARTGFALALQVRRVLNGRWSLSTGLGYQQYAMQRTYDVLTATRRSPGPVVSAPPQPAFDYIYTPVSSRDTYRFLTVPVRLSYALGRAGGKLRYGLLGGADAALYLGGRSAGADVAQHAWNTVDSGPNRTLNLSVSGGLDLRYRLASRLELLAQPSATYFLNSLSKPASGLTPRHLVGAGVVLGVSYDWR</sequence>
<evidence type="ECO:0000256" key="2">
    <source>
        <dbReference type="SAM" id="Phobius"/>
    </source>
</evidence>
<evidence type="ECO:0000256" key="1">
    <source>
        <dbReference type="SAM" id="MobiDB-lite"/>
    </source>
</evidence>
<feature type="region of interest" description="Disordered" evidence="1">
    <location>
        <begin position="231"/>
        <end position="250"/>
    </location>
</feature>
<feature type="compositionally biased region" description="Low complexity" evidence="1">
    <location>
        <begin position="100"/>
        <end position="116"/>
    </location>
</feature>
<dbReference type="RefSeq" id="WP_196295528.1">
    <property type="nucleotide sequence ID" value="NZ_JADQDM010000023.1"/>
</dbReference>
<name>A0ABS0IAV6_9BACT</name>
<keyword evidence="2" id="KW-1133">Transmembrane helix</keyword>
<keyword evidence="4" id="KW-1185">Reference proteome</keyword>
<comment type="caution">
    <text evidence="3">The sequence shown here is derived from an EMBL/GenBank/DDBJ whole genome shotgun (WGS) entry which is preliminary data.</text>
</comment>
<organism evidence="3 4">
    <name type="scientific">Hymenobacter ruricola</name>
    <dbReference type="NCBI Taxonomy" id="2791023"/>
    <lineage>
        <taxon>Bacteria</taxon>
        <taxon>Pseudomonadati</taxon>
        <taxon>Bacteroidota</taxon>
        <taxon>Cytophagia</taxon>
        <taxon>Cytophagales</taxon>
        <taxon>Hymenobacteraceae</taxon>
        <taxon>Hymenobacter</taxon>
    </lineage>
</organism>
<proteinExistence type="predicted"/>
<protein>
    <submittedName>
        <fullName evidence="3">Outer membrane beta-barrel protein</fullName>
    </submittedName>
</protein>